<name>A0A6H5HGI8_9HEMI</name>
<dbReference type="PANTHER" id="PTHR37984">
    <property type="entry name" value="PROTEIN CBG26694"/>
    <property type="match status" value="1"/>
</dbReference>
<keyword evidence="5" id="KW-1185">Reference proteome</keyword>
<dbReference type="Gene3D" id="1.10.340.70">
    <property type="match status" value="1"/>
</dbReference>
<reference evidence="4 5" key="1">
    <citation type="submission" date="2020-02" db="EMBL/GenBank/DDBJ databases">
        <authorList>
            <person name="Ferguson B K."/>
        </authorList>
    </citation>
    <scope>NUCLEOTIDE SEQUENCE [LARGE SCALE GENOMIC DNA]</scope>
</reference>
<evidence type="ECO:0000313" key="5">
    <source>
        <dbReference type="Proteomes" id="UP000479000"/>
    </source>
</evidence>
<dbReference type="FunFam" id="1.10.340.70:FF:000003">
    <property type="entry name" value="Protein CBG25708"/>
    <property type="match status" value="1"/>
</dbReference>
<protein>
    <recommendedName>
        <fullName evidence="1">RNA-directed DNA polymerase</fullName>
        <ecNumber evidence="1">2.7.7.49</ecNumber>
    </recommendedName>
</protein>
<feature type="region of interest" description="Disordered" evidence="2">
    <location>
        <begin position="388"/>
        <end position="416"/>
    </location>
</feature>
<evidence type="ECO:0000313" key="4">
    <source>
        <dbReference type="EMBL" id="CAB0015950.1"/>
    </source>
</evidence>
<feature type="non-terminal residue" evidence="4">
    <location>
        <position position="459"/>
    </location>
</feature>
<dbReference type="OrthoDB" id="2286242at2759"/>
<dbReference type="EMBL" id="CADCXU010029783">
    <property type="protein sequence ID" value="CAB0015950.1"/>
    <property type="molecule type" value="Genomic_DNA"/>
</dbReference>
<dbReference type="EC" id="2.7.7.49" evidence="1"/>
<gene>
    <name evidence="4" type="ORF">NTEN_LOCUS20290</name>
</gene>
<dbReference type="Pfam" id="PF17921">
    <property type="entry name" value="Integrase_H2C2"/>
    <property type="match status" value="1"/>
</dbReference>
<feature type="compositionally biased region" description="Basic and acidic residues" evidence="2">
    <location>
        <begin position="388"/>
        <end position="400"/>
    </location>
</feature>
<dbReference type="InterPro" id="IPR041588">
    <property type="entry name" value="Integrase_H2C2"/>
</dbReference>
<evidence type="ECO:0000259" key="3">
    <source>
        <dbReference type="Pfam" id="PF17921"/>
    </source>
</evidence>
<dbReference type="InterPro" id="IPR050951">
    <property type="entry name" value="Retrovirus_Pol_polyprotein"/>
</dbReference>
<dbReference type="PANTHER" id="PTHR37984:SF8">
    <property type="entry name" value="CCHC-TYPE DOMAIN-CONTAINING PROTEIN"/>
    <property type="match status" value="1"/>
</dbReference>
<evidence type="ECO:0000256" key="1">
    <source>
        <dbReference type="ARBA" id="ARBA00012493"/>
    </source>
</evidence>
<feature type="domain" description="Integrase zinc-binding" evidence="3">
    <location>
        <begin position="288"/>
        <end position="335"/>
    </location>
</feature>
<proteinExistence type="predicted"/>
<evidence type="ECO:0000256" key="2">
    <source>
        <dbReference type="SAM" id="MobiDB-lite"/>
    </source>
</evidence>
<dbReference type="Proteomes" id="UP000479000">
    <property type="component" value="Unassembled WGS sequence"/>
</dbReference>
<organism evidence="4 5">
    <name type="scientific">Nesidiocoris tenuis</name>
    <dbReference type="NCBI Taxonomy" id="355587"/>
    <lineage>
        <taxon>Eukaryota</taxon>
        <taxon>Metazoa</taxon>
        <taxon>Ecdysozoa</taxon>
        <taxon>Arthropoda</taxon>
        <taxon>Hexapoda</taxon>
        <taxon>Insecta</taxon>
        <taxon>Pterygota</taxon>
        <taxon>Neoptera</taxon>
        <taxon>Paraneoptera</taxon>
        <taxon>Hemiptera</taxon>
        <taxon>Heteroptera</taxon>
        <taxon>Panheteroptera</taxon>
        <taxon>Cimicomorpha</taxon>
        <taxon>Miridae</taxon>
        <taxon>Dicyphina</taxon>
        <taxon>Nesidiocoris</taxon>
    </lineage>
</organism>
<dbReference type="AlphaFoldDB" id="A0A6H5HGI8"/>
<sequence length="459" mass="52317">MESCSSSSTKSRFTSTCGQSAYRSLATNFKLAPYVRSLAGAKKKTATNEDQVPTTLAYYQAVTCNKDISKATPKGFSYDPSAATMTSSLLKLIVALLAIVSFIKRGDGQEFRVGRNEIVSETDSSLLNQLLDEGDELTLERTVHLCQRHEARRVELQDFRAEQETQLDAIKRRGFANKERRPRRERELSGRQMIIADALSRAYLTETAPTEEELDLMVHSLTRLSMSEEKHKALAEATKHDALLSQLITFIQSDWPNKIPGELRKFQAIKDQLSYHDDLLFFEDRVVVPQKFRKIILSRLHEGHLGVAKTRSAARRLFYWPGMSSEIEKFVASCREAADWSLHGQWEASNLVEQLIRRRGNFVCFSSRRCPQLRDSWSARLVGAEDPTRVQSETEVRPERCSGTNSPPTTPFLRLGPSCRKDRTPETLHQPHKFEPVLDLLEEKKFHLVERPHHKCNKG</sequence>
<dbReference type="GO" id="GO:0003964">
    <property type="term" value="F:RNA-directed DNA polymerase activity"/>
    <property type="evidence" value="ECO:0007669"/>
    <property type="project" value="UniProtKB-EC"/>
</dbReference>
<accession>A0A6H5HGI8</accession>